<proteinExistence type="predicted"/>
<dbReference type="GO" id="GO:0004386">
    <property type="term" value="F:helicase activity"/>
    <property type="evidence" value="ECO:0007669"/>
    <property type="project" value="UniProtKB-KW"/>
</dbReference>
<dbReference type="Proteomes" id="UP000671940">
    <property type="component" value="Segment"/>
</dbReference>
<reference evidence="1" key="1">
    <citation type="submission" date="2020-03" db="EMBL/GenBank/DDBJ databases">
        <title>Development of an integrated pest management strategy to control Xanthomonas campestris pv. campestris using bacteriophages.</title>
        <authorList>
            <person name="Holtappels D."/>
            <person name="Lavigne R."/>
            <person name="Wagemans J."/>
        </authorList>
    </citation>
    <scope>NUCLEOTIDE SEQUENCE</scope>
</reference>
<keyword evidence="1" id="KW-0378">Hydrolase</keyword>
<dbReference type="Gene3D" id="3.40.50.300">
    <property type="entry name" value="P-loop containing nucleotide triphosphate hydrolases"/>
    <property type="match status" value="1"/>
</dbReference>
<sequence>MGILNIREAKREGARLVIGLAGISGSGKTYTALQIAYGLANYDSRKVGLLDTENRRGSLYANSLVDSNGEIQHFLVGDLEPPFSPRRYIDAILEFQRAGVEVLVIDSATHEYEGTGGVEEIAHAQNPRMPDWATAKREHKAFMNTALQCNMHIIFCIRAREKVQIQKSGGRTEVVPLGIMPVCEKNFMFEMTASLLMHSEGSQQDVMKCPADLVGILGRSEGYITAADGKALRDWVDGGVKLDPEVEAARATLKTTSEKGLAALEKAFTALPANVKKALVKDGSLLPLKTAAAAFDKQRIDGQPGGAAIADLNAELDDAS</sequence>
<keyword evidence="1" id="KW-0347">Helicase</keyword>
<dbReference type="SUPFAM" id="SSF52540">
    <property type="entry name" value="P-loop containing nucleoside triphosphate hydrolases"/>
    <property type="match status" value="1"/>
</dbReference>
<name>A0A858NQI7_9CAUD</name>
<evidence type="ECO:0000313" key="2">
    <source>
        <dbReference type="Proteomes" id="UP000671940"/>
    </source>
</evidence>
<gene>
    <name evidence="1" type="ORF">XccvBFoX3_gp36c</name>
</gene>
<keyword evidence="2" id="KW-1185">Reference proteome</keyword>
<keyword evidence="1" id="KW-0547">Nucleotide-binding</keyword>
<protein>
    <submittedName>
        <fullName evidence="1">Putative replicative DNA helicase</fullName>
    </submittedName>
</protein>
<accession>A0A858NQI7</accession>
<organism evidence="1 2">
    <name type="scientific">Xanthomonas phage FoX3</name>
    <dbReference type="NCBI Taxonomy" id="2723899"/>
    <lineage>
        <taxon>Viruses</taxon>
        <taxon>Duplodnaviria</taxon>
        <taxon>Heunggongvirae</taxon>
        <taxon>Uroviricota</taxon>
        <taxon>Caudoviricetes</taxon>
        <taxon>Foxunavirus</taxon>
        <taxon>Foxunavirus fox3</taxon>
    </lineage>
</organism>
<dbReference type="InterPro" id="IPR027417">
    <property type="entry name" value="P-loop_NTPase"/>
</dbReference>
<dbReference type="EMBL" id="MT161383">
    <property type="protein sequence ID" value="QJB21936.1"/>
    <property type="molecule type" value="Genomic_DNA"/>
</dbReference>
<evidence type="ECO:0000313" key="1">
    <source>
        <dbReference type="EMBL" id="QJB21936.1"/>
    </source>
</evidence>
<keyword evidence="1" id="KW-0067">ATP-binding</keyword>
<dbReference type="Pfam" id="PF13479">
    <property type="entry name" value="AAA_24"/>
    <property type="match status" value="1"/>
</dbReference>